<dbReference type="PANTHER" id="PTHR36167:SF4">
    <property type="entry name" value="FUNGAL N-TERMINAL DOMAIN-CONTAINING PROTEIN"/>
    <property type="match status" value="1"/>
</dbReference>
<feature type="compositionally biased region" description="Polar residues" evidence="1">
    <location>
        <begin position="330"/>
        <end position="343"/>
    </location>
</feature>
<sequence length="530" mass="58274">FAAIGIVASVVQLADFGFKLSVKLFTFSKAVASADTSIQEISNDVSLTSTVLKELCQILQADESHVVSENALEATRQTVKECMSIFEQFDYALDRSLRNLGMLEDNGKAKRGRVALEKLKWPLKQNKMELLRSNLDRLKASLALMLQVLSYAREISSQKAADSSFAYQKHLIESLARSEQETKRRYHALQMAIESENSERGLNAFISTSVHVTEASGMDTMSQPSETPAVPAVKHETLIGELLLCFQLLNDVLRHHSAVSKLSELSSLGYEQLRLTLEGIHTEEINRLNEDFANASNHAKAEAVKNLEARLKELARASISNGQKQEENITEGNKNTTETSVPKPSSPEHKLQTYSALEPSMDTRVTKSSNGSVITVHQADRISSTSKMITRAKDAFARRKSKSPVTTEFCKIPPAVVVSPKTVPQSVVNWLAGNNEDLKLRPKMSSAKKAGTDHRPSMTFSNVEQEIAAETLRIAEEQEAGQHDSDGSDCEAIGLGHGTHFSQGIDAEEKGSSIVEGLLSRWTTLSPSTY</sequence>
<evidence type="ECO:0008006" key="4">
    <source>
        <dbReference type="Google" id="ProtNLM"/>
    </source>
</evidence>
<protein>
    <recommendedName>
        <fullName evidence="4">Fungal N-terminal domain-containing protein</fullName>
    </recommendedName>
</protein>
<dbReference type="AlphaFoldDB" id="A0A7D8YIG2"/>
<organism evidence="2 3">
    <name type="scientific">Lachnellula cervina</name>
    <dbReference type="NCBI Taxonomy" id="1316786"/>
    <lineage>
        <taxon>Eukaryota</taxon>
        <taxon>Fungi</taxon>
        <taxon>Dikarya</taxon>
        <taxon>Ascomycota</taxon>
        <taxon>Pezizomycotina</taxon>
        <taxon>Leotiomycetes</taxon>
        <taxon>Helotiales</taxon>
        <taxon>Lachnaceae</taxon>
        <taxon>Lachnellula</taxon>
    </lineage>
</organism>
<dbReference type="InterPro" id="IPR039327">
    <property type="entry name" value="CON7-like"/>
</dbReference>
<feature type="non-terminal residue" evidence="2">
    <location>
        <position position="1"/>
    </location>
</feature>
<dbReference type="Proteomes" id="UP000481288">
    <property type="component" value="Unassembled WGS sequence"/>
</dbReference>
<accession>A0A7D8YIG2</accession>
<gene>
    <name evidence="2" type="ORF">LCER1_G008650</name>
</gene>
<feature type="region of interest" description="Disordered" evidence="1">
    <location>
        <begin position="318"/>
        <end position="349"/>
    </location>
</feature>
<evidence type="ECO:0000256" key="1">
    <source>
        <dbReference type="SAM" id="MobiDB-lite"/>
    </source>
</evidence>
<reference evidence="2 3" key="1">
    <citation type="submission" date="2018-05" db="EMBL/GenBank/DDBJ databases">
        <title>Whole genome sequencing for identification of molecular markers to develop diagnostic detection tools for the regulated plant pathogen Lachnellula willkommii.</title>
        <authorList>
            <person name="Giroux E."/>
            <person name="Bilodeau G."/>
        </authorList>
    </citation>
    <scope>NUCLEOTIDE SEQUENCE [LARGE SCALE GENOMIC DNA]</scope>
    <source>
        <strain evidence="2 3">CBS 625.97</strain>
    </source>
</reference>
<dbReference type="EMBL" id="QGMG01001819">
    <property type="protein sequence ID" value="TVY43307.1"/>
    <property type="molecule type" value="Genomic_DNA"/>
</dbReference>
<keyword evidence="3" id="KW-1185">Reference proteome</keyword>
<evidence type="ECO:0000313" key="2">
    <source>
        <dbReference type="EMBL" id="TVY43307.1"/>
    </source>
</evidence>
<comment type="caution">
    <text evidence="2">The sequence shown here is derived from an EMBL/GenBank/DDBJ whole genome shotgun (WGS) entry which is preliminary data.</text>
</comment>
<proteinExistence type="predicted"/>
<name>A0A7D8YIG2_9HELO</name>
<dbReference type="OrthoDB" id="5431013at2759"/>
<dbReference type="PANTHER" id="PTHR36167">
    <property type="entry name" value="C2H2 FINGER DOMAIN TRANSCRIPTION FACTOR (EUROFUNG)-RELATED"/>
    <property type="match status" value="1"/>
</dbReference>
<dbReference type="GO" id="GO:0006355">
    <property type="term" value="P:regulation of DNA-templated transcription"/>
    <property type="evidence" value="ECO:0007669"/>
    <property type="project" value="InterPro"/>
</dbReference>
<feature type="non-terminal residue" evidence="2">
    <location>
        <position position="530"/>
    </location>
</feature>
<evidence type="ECO:0000313" key="3">
    <source>
        <dbReference type="Proteomes" id="UP000481288"/>
    </source>
</evidence>